<protein>
    <submittedName>
        <fullName evidence="3">Response regulator</fullName>
    </submittedName>
</protein>
<sequence length="142" mass="16297">MNILLVEDNLADLFIIQEAIDELDLAYHLETATNGEMALKKIKDISQRDSIGLFDLILLDLNIPSPDGRQILKFLKADSSYADVPVVILTTSSDLKDINYAYQNHANAFVTKPYDIENFSEYIKNMLLYWEKLRIVSKRKNV</sequence>
<dbReference type="SUPFAM" id="SSF52172">
    <property type="entry name" value="CheY-like"/>
    <property type="match status" value="1"/>
</dbReference>
<evidence type="ECO:0000313" key="3">
    <source>
        <dbReference type="EMBL" id="MEE1974951.1"/>
    </source>
</evidence>
<comment type="caution">
    <text evidence="3">The sequence shown here is derived from an EMBL/GenBank/DDBJ whole genome shotgun (WGS) entry which is preliminary data.</text>
</comment>
<dbReference type="SMART" id="SM00448">
    <property type="entry name" value="REC"/>
    <property type="match status" value="1"/>
</dbReference>
<accession>A0ABU7IQ58</accession>
<evidence type="ECO:0000313" key="4">
    <source>
        <dbReference type="Proteomes" id="UP001356308"/>
    </source>
</evidence>
<gene>
    <name evidence="3" type="ORF">V1I91_02645</name>
</gene>
<keyword evidence="4" id="KW-1185">Reference proteome</keyword>
<dbReference type="RefSeq" id="WP_272649776.1">
    <property type="nucleotide sequence ID" value="NZ_JAZDDG010000001.1"/>
</dbReference>
<dbReference type="InterPro" id="IPR011006">
    <property type="entry name" value="CheY-like_superfamily"/>
</dbReference>
<dbReference type="Pfam" id="PF00072">
    <property type="entry name" value="Response_reg"/>
    <property type="match status" value="1"/>
</dbReference>
<evidence type="ECO:0000256" key="1">
    <source>
        <dbReference type="PROSITE-ProRule" id="PRU00169"/>
    </source>
</evidence>
<dbReference type="PANTHER" id="PTHR44520">
    <property type="entry name" value="RESPONSE REGULATOR RCP1-RELATED"/>
    <property type="match status" value="1"/>
</dbReference>
<dbReference type="Proteomes" id="UP001356308">
    <property type="component" value="Unassembled WGS sequence"/>
</dbReference>
<dbReference type="InterPro" id="IPR052893">
    <property type="entry name" value="TCS_response_regulator"/>
</dbReference>
<evidence type="ECO:0000259" key="2">
    <source>
        <dbReference type="PROSITE" id="PS50110"/>
    </source>
</evidence>
<dbReference type="Gene3D" id="3.40.50.2300">
    <property type="match status" value="1"/>
</dbReference>
<dbReference type="CDD" id="cd17557">
    <property type="entry name" value="REC_Rcp-like"/>
    <property type="match status" value="1"/>
</dbReference>
<name>A0ABU7IQ58_9FLAO</name>
<dbReference type="PROSITE" id="PS50110">
    <property type="entry name" value="RESPONSE_REGULATORY"/>
    <property type="match status" value="1"/>
</dbReference>
<feature type="modified residue" description="4-aspartylphosphate" evidence="1">
    <location>
        <position position="60"/>
    </location>
</feature>
<dbReference type="InterPro" id="IPR001789">
    <property type="entry name" value="Sig_transdc_resp-reg_receiver"/>
</dbReference>
<proteinExistence type="predicted"/>
<dbReference type="PANTHER" id="PTHR44520:SF2">
    <property type="entry name" value="RESPONSE REGULATOR RCP1"/>
    <property type="match status" value="1"/>
</dbReference>
<feature type="domain" description="Response regulatory" evidence="2">
    <location>
        <begin position="2"/>
        <end position="127"/>
    </location>
</feature>
<dbReference type="EMBL" id="JAZDDG010000001">
    <property type="protein sequence ID" value="MEE1974951.1"/>
    <property type="molecule type" value="Genomic_DNA"/>
</dbReference>
<reference evidence="3 4" key="1">
    <citation type="submission" date="2024-01" db="EMBL/GenBank/DDBJ databases">
        <title>Maribacter spp. originated from different algae showed divergent polysaccharides utilization ability.</title>
        <authorList>
            <person name="Wang H."/>
            <person name="Wu Y."/>
        </authorList>
    </citation>
    <scope>NUCLEOTIDE SEQUENCE [LARGE SCALE GENOMIC DNA]</scope>
    <source>
        <strain evidence="3 4">PR1</strain>
    </source>
</reference>
<organism evidence="3 4">
    <name type="scientific">Maribacter cobaltidurans</name>
    <dbReference type="NCBI Taxonomy" id="1178778"/>
    <lineage>
        <taxon>Bacteria</taxon>
        <taxon>Pseudomonadati</taxon>
        <taxon>Bacteroidota</taxon>
        <taxon>Flavobacteriia</taxon>
        <taxon>Flavobacteriales</taxon>
        <taxon>Flavobacteriaceae</taxon>
        <taxon>Maribacter</taxon>
    </lineage>
</organism>
<keyword evidence="1" id="KW-0597">Phosphoprotein</keyword>